<keyword evidence="1" id="KW-0472">Membrane</keyword>
<keyword evidence="1" id="KW-1133">Transmembrane helix</keyword>
<dbReference type="AlphaFoldDB" id="A0A4Q4T9I8"/>
<evidence type="ECO:0000313" key="3">
    <source>
        <dbReference type="Proteomes" id="UP000293360"/>
    </source>
</evidence>
<dbReference type="Proteomes" id="UP000293360">
    <property type="component" value="Unassembled WGS sequence"/>
</dbReference>
<evidence type="ECO:0000256" key="1">
    <source>
        <dbReference type="SAM" id="Phobius"/>
    </source>
</evidence>
<keyword evidence="3" id="KW-1185">Reference proteome</keyword>
<feature type="transmembrane region" description="Helical" evidence="1">
    <location>
        <begin position="118"/>
        <end position="140"/>
    </location>
</feature>
<accession>A0A4Q4T9I8</accession>
<dbReference type="EMBL" id="QJNU01000274">
    <property type="protein sequence ID" value="RYP03235.1"/>
    <property type="molecule type" value="Genomic_DNA"/>
</dbReference>
<protein>
    <submittedName>
        <fullName evidence="2">Uncharacterized protein</fullName>
    </submittedName>
</protein>
<sequence length="158" mass="16719">MANSEPSQSAILLHPAELPQQPDDGTARLTRSPAFFPATADSSLAPTGLATLITAQHLRPFQAAPMALAPLLLFSSYANLQGFRKDSAGITAAASGTYAVLALRGNKRRSWSLLSIRGAVRGAAVALGFANAVAGGWVYATADRESERRERTENPRWG</sequence>
<gene>
    <name evidence="2" type="ORF">DL764_005282</name>
</gene>
<dbReference type="OrthoDB" id="4868994at2759"/>
<reference evidence="2 3" key="1">
    <citation type="submission" date="2018-06" db="EMBL/GenBank/DDBJ databases">
        <title>Complete Genomes of Monosporascus.</title>
        <authorList>
            <person name="Robinson A.J."/>
            <person name="Natvig D.O."/>
        </authorList>
    </citation>
    <scope>NUCLEOTIDE SEQUENCE [LARGE SCALE GENOMIC DNA]</scope>
    <source>
        <strain evidence="2 3">CBS 110550</strain>
    </source>
</reference>
<proteinExistence type="predicted"/>
<organism evidence="2 3">
    <name type="scientific">Monosporascus ibericus</name>
    <dbReference type="NCBI Taxonomy" id="155417"/>
    <lineage>
        <taxon>Eukaryota</taxon>
        <taxon>Fungi</taxon>
        <taxon>Dikarya</taxon>
        <taxon>Ascomycota</taxon>
        <taxon>Pezizomycotina</taxon>
        <taxon>Sordariomycetes</taxon>
        <taxon>Xylariomycetidae</taxon>
        <taxon>Xylariales</taxon>
        <taxon>Xylariales incertae sedis</taxon>
        <taxon>Monosporascus</taxon>
    </lineage>
</organism>
<dbReference type="STRING" id="155417.A0A4Q4T9I8"/>
<comment type="caution">
    <text evidence="2">The sequence shown here is derived from an EMBL/GenBank/DDBJ whole genome shotgun (WGS) entry which is preliminary data.</text>
</comment>
<keyword evidence="1" id="KW-0812">Transmembrane</keyword>
<evidence type="ECO:0000313" key="2">
    <source>
        <dbReference type="EMBL" id="RYP03235.1"/>
    </source>
</evidence>
<name>A0A4Q4T9I8_9PEZI</name>